<organism evidence="1 2">
    <name type="scientific">Rhododendron molle</name>
    <name type="common">Chinese azalea</name>
    <name type="synonym">Azalea mollis</name>
    <dbReference type="NCBI Taxonomy" id="49168"/>
    <lineage>
        <taxon>Eukaryota</taxon>
        <taxon>Viridiplantae</taxon>
        <taxon>Streptophyta</taxon>
        <taxon>Embryophyta</taxon>
        <taxon>Tracheophyta</taxon>
        <taxon>Spermatophyta</taxon>
        <taxon>Magnoliopsida</taxon>
        <taxon>eudicotyledons</taxon>
        <taxon>Gunneridae</taxon>
        <taxon>Pentapetalae</taxon>
        <taxon>asterids</taxon>
        <taxon>Ericales</taxon>
        <taxon>Ericaceae</taxon>
        <taxon>Ericoideae</taxon>
        <taxon>Rhodoreae</taxon>
        <taxon>Rhododendron</taxon>
    </lineage>
</organism>
<keyword evidence="2" id="KW-1185">Reference proteome</keyword>
<comment type="caution">
    <text evidence="1">The sequence shown here is derived from an EMBL/GenBank/DDBJ whole genome shotgun (WGS) entry which is preliminary data.</text>
</comment>
<proteinExistence type="predicted"/>
<dbReference type="EMBL" id="CM046398">
    <property type="protein sequence ID" value="KAI8529896.1"/>
    <property type="molecule type" value="Genomic_DNA"/>
</dbReference>
<dbReference type="Proteomes" id="UP001062846">
    <property type="component" value="Chromosome 11"/>
</dbReference>
<protein>
    <submittedName>
        <fullName evidence="1">Uncharacterized protein</fullName>
    </submittedName>
</protein>
<evidence type="ECO:0000313" key="1">
    <source>
        <dbReference type="EMBL" id="KAI8529896.1"/>
    </source>
</evidence>
<name>A0ACC0LNQ6_RHOML</name>
<sequence length="116" mass="12664">MAGNFRSGGLEQLFHVFSQVGLAEEVEEAEVHMLGPDALEDPTSLIVEAKGSIKNCIFILPLTCIDDTSESESETDTESIESSKSSASPDDIGIDFDGDIHKEIRALIEREDERHA</sequence>
<reference evidence="1" key="1">
    <citation type="submission" date="2022-02" db="EMBL/GenBank/DDBJ databases">
        <title>Plant Genome Project.</title>
        <authorList>
            <person name="Zhang R.-G."/>
        </authorList>
    </citation>
    <scope>NUCLEOTIDE SEQUENCE</scope>
    <source>
        <tissue evidence="1">Leaves</tissue>
    </source>
</reference>
<gene>
    <name evidence="1" type="ORF">RHMOL_Rhmol11G0010400</name>
</gene>
<accession>A0ACC0LNQ6</accession>
<evidence type="ECO:0000313" key="2">
    <source>
        <dbReference type="Proteomes" id="UP001062846"/>
    </source>
</evidence>